<name>A0A0P9X0L5_PSEA0</name>
<evidence type="ECO:0000313" key="1">
    <source>
        <dbReference type="EMBL" id="KPX89080.1"/>
    </source>
</evidence>
<accession>A0A0P9X0L5</accession>
<dbReference type="AlphaFoldDB" id="A0A0P9X0L5"/>
<proteinExistence type="predicted"/>
<dbReference type="Proteomes" id="UP000050420">
    <property type="component" value="Unassembled WGS sequence"/>
</dbReference>
<comment type="caution">
    <text evidence="1">The sequence shown here is derived from an EMBL/GenBank/DDBJ whole genome shotgun (WGS) entry which is preliminary data.</text>
</comment>
<reference evidence="1 2" key="1">
    <citation type="submission" date="2015-09" db="EMBL/GenBank/DDBJ databases">
        <title>Genome announcement of multiple Pseudomonas syringae strains.</title>
        <authorList>
            <person name="Thakur S."/>
            <person name="Wang P.W."/>
            <person name="Gong Y."/>
            <person name="Weir B.S."/>
            <person name="Guttman D.S."/>
        </authorList>
    </citation>
    <scope>NUCLEOTIDE SEQUENCE [LARGE SCALE GENOMIC DNA]</scope>
    <source>
        <strain evidence="1 2">ICMP4331</strain>
    </source>
</reference>
<dbReference type="EMBL" id="LJQU01000443">
    <property type="protein sequence ID" value="KPX89080.1"/>
    <property type="molecule type" value="Genomic_DNA"/>
</dbReference>
<sequence>MKRQIFPDTCVIDPTQGDRDMDVWVPVKSPAVGVDGAENTHFHAPASARIEQVVDGQATQGIEPVTVMKEQRPQGVRQCEHQVLPGTLG</sequence>
<protein>
    <submittedName>
        <fullName evidence="1">Uncharacterized protein</fullName>
    </submittedName>
</protein>
<gene>
    <name evidence="1" type="ORF">ALO63_200113</name>
</gene>
<organism evidence="1 2">
    <name type="scientific">Pseudomonas amygdali pv. mori</name>
    <dbReference type="NCBI Taxonomy" id="34065"/>
    <lineage>
        <taxon>Bacteria</taxon>
        <taxon>Pseudomonadati</taxon>
        <taxon>Pseudomonadota</taxon>
        <taxon>Gammaproteobacteria</taxon>
        <taxon>Pseudomonadales</taxon>
        <taxon>Pseudomonadaceae</taxon>
        <taxon>Pseudomonas</taxon>
        <taxon>Pseudomonas amygdali</taxon>
    </lineage>
</organism>
<evidence type="ECO:0000313" key="2">
    <source>
        <dbReference type="Proteomes" id="UP000050420"/>
    </source>
</evidence>
<dbReference type="PATRIC" id="fig|34065.5.peg.571"/>